<organism evidence="2 3">
    <name type="scientific">Elysia crispata</name>
    <name type="common">lettuce slug</name>
    <dbReference type="NCBI Taxonomy" id="231223"/>
    <lineage>
        <taxon>Eukaryota</taxon>
        <taxon>Metazoa</taxon>
        <taxon>Spiralia</taxon>
        <taxon>Lophotrochozoa</taxon>
        <taxon>Mollusca</taxon>
        <taxon>Gastropoda</taxon>
        <taxon>Heterobranchia</taxon>
        <taxon>Euthyneura</taxon>
        <taxon>Panpulmonata</taxon>
        <taxon>Sacoglossa</taxon>
        <taxon>Placobranchoidea</taxon>
        <taxon>Plakobranchidae</taxon>
        <taxon>Elysia</taxon>
    </lineage>
</organism>
<sequence>MFAGRFLWNSGRQLVSNARKEHYLSVEGETSFAYLPAAMNSQLAFLLVLACLCASTLAGGYGFGVMPFGLGLGGYGMGLGLGGLYGGYGMGLGLGFGGMYGGYGLGKGYPLYGGFYGKRYY</sequence>
<reference evidence="2" key="1">
    <citation type="journal article" date="2023" name="G3 (Bethesda)">
        <title>A reference genome for the long-term kleptoplast-retaining sea slug Elysia crispata morphotype clarki.</title>
        <authorList>
            <person name="Eastman K.E."/>
            <person name="Pendleton A.L."/>
            <person name="Shaikh M.A."/>
            <person name="Suttiyut T."/>
            <person name="Ogas R."/>
            <person name="Tomko P."/>
            <person name="Gavelis G."/>
            <person name="Widhalm J.R."/>
            <person name="Wisecaver J.H."/>
        </authorList>
    </citation>
    <scope>NUCLEOTIDE SEQUENCE</scope>
    <source>
        <strain evidence="2">ECLA1</strain>
    </source>
</reference>
<keyword evidence="1" id="KW-1133">Transmembrane helix</keyword>
<feature type="transmembrane region" description="Helical" evidence="1">
    <location>
        <begin position="43"/>
        <end position="63"/>
    </location>
</feature>
<name>A0AAE0YKZ8_9GAST</name>
<dbReference type="EMBL" id="JAWDGP010005946">
    <property type="protein sequence ID" value="KAK3749346.1"/>
    <property type="molecule type" value="Genomic_DNA"/>
</dbReference>
<comment type="caution">
    <text evidence="2">The sequence shown here is derived from an EMBL/GenBank/DDBJ whole genome shotgun (WGS) entry which is preliminary data.</text>
</comment>
<protein>
    <submittedName>
        <fullName evidence="2">Uncharacterized protein</fullName>
    </submittedName>
</protein>
<accession>A0AAE0YKZ8</accession>
<keyword evidence="3" id="KW-1185">Reference proteome</keyword>
<evidence type="ECO:0000313" key="2">
    <source>
        <dbReference type="EMBL" id="KAK3749346.1"/>
    </source>
</evidence>
<dbReference type="AlphaFoldDB" id="A0AAE0YKZ8"/>
<evidence type="ECO:0000256" key="1">
    <source>
        <dbReference type="SAM" id="Phobius"/>
    </source>
</evidence>
<evidence type="ECO:0000313" key="3">
    <source>
        <dbReference type="Proteomes" id="UP001283361"/>
    </source>
</evidence>
<feature type="transmembrane region" description="Helical" evidence="1">
    <location>
        <begin position="83"/>
        <end position="103"/>
    </location>
</feature>
<keyword evidence="1" id="KW-0812">Transmembrane</keyword>
<dbReference type="Proteomes" id="UP001283361">
    <property type="component" value="Unassembled WGS sequence"/>
</dbReference>
<proteinExistence type="predicted"/>
<gene>
    <name evidence="2" type="ORF">RRG08_056225</name>
</gene>
<keyword evidence="1" id="KW-0472">Membrane</keyword>